<protein>
    <submittedName>
        <fullName evidence="2">Gliding motility-associated C-terminal domain-containing protein</fullName>
    </submittedName>
</protein>
<proteinExistence type="predicted"/>
<dbReference type="Gene3D" id="2.60.40.10">
    <property type="entry name" value="Immunoglobulins"/>
    <property type="match status" value="2"/>
</dbReference>
<sequence>NCSAVPNISVVKNEVRTNGACANTYTLTRTWVVSDECGNDTTITQVITVQDTVAPRFDIVAPADTTVDCNSVPAQPVITATDNCSVTPNITVVRNEVRTNGTCPNTYILTRTWTATDECGNDTTITQVINVRDTAAPRFDVVAPADTTVDCNSVPAQPVINATDNCSATGNITITRNEVRTNGSCANSYTLTRTWTAVDECGNDTTIRQIIHVQDTVAPRFNAIATADTTVDCNSVPAQPVINATDNCSATGNITITRNEVRTNGTCANSYILTRTWTAVDECGNDTTITQVINVRDTTAPVFTVIVPADTTVDCNSVPAQAVITATDNCSATGNITITRNEVRTNGTCANSYTLTRTWTAVDECGNDTTITQVINVRDTTAPVVTTVIPAARTVDCDAVPVQEDITATDNCSAVPNISVVKNEVRTNGACANTYTLTRTWVVSDECGNDTTITQVLHVQDTTAPVVTVVIPATRTVDCDAVPVQEDITATDNCSAVPNISVVKNEVRTNGTCSNTYTLTRTWVVSDECGNDTTITQVIHVQDTTAPVFAVAAPADTTVDCNSVPAQPVITATDNCSVTPNITVVRNEVRTNGTCPNTYILTRTWTATDECGNDTTITQVINVRDTAAPRFDVVAPADTTVDCNSVPAQPVINATDNCSATGNITITRNEVRTNGSCANSYTLTRTWTAVDECGNDTTITQVINVRDTAAPRFDVVAPADTTVNCDAVPAQPVFNATDNCSATGNITITRNEVRTNGTCANSYTLTRTWTAVDECGNDTTITQIIHVQDTTAPVFTVIVPADTTVDCNSVPAQAVITATDNCSATGNITITRNEVRTNGTCANSYTLTRTWTAVDECGNDTTITQVVHVQDTTAPVVTTIIPAARTVDCDAVPVQEDITATDNCSAVPNISVVKNEVRTNGACANTYTLTRTWVVSDECGNDTTITQVLHVQDTTAPVVTVVIPAARTVDCDAVPVQEDITATDNCSAVPNISVVKNEVRTNGACANTYTLTRTWVVSDECGNDTTITQVITVQDTVAPRFDIVAPADTTVDCNSVPAQPVITATDNCSATGNITVTRNEVRTNGSCANSYILTRTWTATDECGNDTTITQVINVRDTAAPRFDVVAPADTTVDCNSVPAQPVINATDNCSAAGNITITRNEVRTNGSCANSYILTRTWTAVDECGNDTTITQVINVRDTAAPRFDIVAPADTTVDCNSVPAQPVITATDNCSAAGNITITRNEVRTNGSCANSYILTRTWTAVDECGNDTTITQVIHVQDTVAPRFNAIAPADTTVDCNSVPAQPVITATDNCSATGNITVTRNEVRTNGACANSYTLTRTWTAVDECGNDTTITQIIHVQDTTAPRFDVIAPADTTVDCNTVPVQPDITATDNCSATGNITITRNEVRTNGTCANSYTLTRTWTAVDECGNDTTITQVINVRDTTAPVVTTVIPATRTVDCDAVPVQEDITATDNCSAVPNISVVKNEVRTNGACANTYTLTRTWVVSDECGNDTTITQVLHVQDTTAPVVTVVIPATRTVDCDAVPVQEDITATDNCSAVPNISVVKNEVRTNGACANTYTLTRTWVVSDECGNDTTITQVITVQDTVAPRFDIVAPADTTVDCNSVPAQPVITATDNCSATPNITVVRNEVRTNGTCPNTYILTRTWTATDECGNDTTITQVINVRDTAAPRFDVVAPADTTVDCNSVPAQPVINATDNCSAAGNITITRNEVRTNGSCANSYILTRTWTAVDECGNDTTITQTIHVQDTTAPRFDVIAPADTTVDCNTVPVQPDITATDNCSATGNITVTKNEVRTNGACANSYTLTRTWTAVDECGNDTTITQVINVRDTVAPRFDAAAPADTTVDCQSVPAQPVITATDNCSATGNITVTRNEVRTNGACANSYTLTRTWTAVDECGNDTTITQVVHVQDTSAPVILVVPADTTVNCDVVPAMIDLTATDNCNGPVTVTKSETRQNGTCDNSYILTRTWTATDACGNDSVYRQIVTVQDTTHPTILVIPADTTVNCDAVPAQPDLTGVDNCSATVTVTKAETRVNGSCANSYQLIRTWTATDACGNDTTYTQLVTVQDTTKPIFPAVPADTIVNCDAVPAQATIAATDNCSGTVTVTMAETRINGSCANNYQLIRTWTATDACGNDSTYRQVVTVQDTTKPLIPNVPADTTVNCDAVPAQVTLAGTDNCSGTVTITTGETRINGNCASNYQLIRTWTATDACGNDTTYTQVVTVRDTTNPVFDIIAPADTTVSCSAVPVQPDLTATDNCSSTVTVTKAETRINGTCANSYQLIRTWTATDACGNDTIYRQVINVVDTSRPVFTLPVPADTTVSCHAIPTQADLSVTDNCSAATNIIVLKNEVKQPLPGACVNNYLLIRTWTAMDECRNTVTVTQTITVVDTTRPTFTSPVPADITVECNAIPTAPVMTATDNCSTANGVTVNYTETRVNIPGACVNNYQLVRTWTATDECGNSNIVSQTITVQDTTAPVFTIATPANATVECDMVPAQPDLTATDNCSATVTVTKAEQRINGTCANSYTLIRTWTATDECGNDTTITQTITVMDRTKPTFTSPIPADTTVNCDAIPVPPVLTANDKCSITVGITFNEQHITIPGACVNNYRLLRTWTATDECGNYTTVMQVVTVVDTTRPVFTMPVPANITIDCDAIPTQPDLTAMDNCSATNNVTITKAEQRINGNCANNYQLIRTWTATDECGNRATATQVITVQDTTKPVFSMPAPADATVECNNIPAQPVLTATDNCSTGTINVVRSERMEQIPGAMCASNYRLIRTWTATDECGNSTAVQQILTVIDTTPPSFTIAVPADITVDCNNIPAQPNLTATDNCTPTNRITVAKDQRREDIPGACVNNYRLIRTWIATDECGNRATATQVITVQDTTRPTFTVSIPADATVECSAIPAQPDLSVTDNCTPSNLVTVVKNERRENIPGACVNNYRLIRTWTATDECGNSRTVEQILTVTDRTAPAFTISTPADATVECNAIPVQPMLTAMDNCSPASAVTVTRAERRENIPGACVNNYRLIRTWTATDECGNSRTVQQVITVQDTTKPVFSTTPPADITVECNAIPAQPDLMATDNCSAMNMITIVKNEVRETIPGACANNYRLIRTWTATDECGNSRVARQVVTVQDKTAPVFNMVPPASMTVNCHEVPAAPVLTATDNCSMSNNVTVVYSFVKTQLSATCVYNYRLDRMWTATDECGNKAIVRQVITVIDTTRPVFNAPTPRDTTVSCESIPNPQIVTASDNCSRPGGVIITHKQTRQDIPGACKNYRLINTWTAKDECGNTSVITQVITVVDTTRPVIAAPPADITIMCGAPVPANMIELNATDNCDGTFPKKVKYTIDPYVKDLCNGYTIIRRWSVSDACGNAAQDVIQRIIVRPCPKPELEADVVVNCSSNPFITLKTKGNVNKPVYVLVGVTPANAVQVPLISTNNRFNLNGATTASFIVRDGVTGCASDTMTYNISYLQMPVVNLGNDTSICGSNGMVLDAGPANFGYQIRWSTGETTQRIRVVNPGTYKVTVSNGMCVTTDSIKVGVIPMPLVNLPDTTICRGQNVKLDATVSGASYLWSTGATSPSINVSTQERFWVRVMKNGCITIDTINVTVNPPPDISLSRDTTICPGQTVMLTVTTNAGRVQWGTGEMGNSIMVSKAGSYSVSVYRDNCVVKEFVKVSERPAMKFDLGPDRIMCPGGSILIDARNPDAASYRWNDGDTDPVKSITQGGKYIIGVLDRYCDRYMSDSINVVIAGPPTVNLGNDTTICRGIRFILKSNAKNATSYRWSNGATTSSIEITQPGTYSVTAYNDCGSTTDEITINMKECDSRPDFPNVFSPNGDGNNDVFRPVIRGPMYDYELRIFNRWGELVFISKDMHLGWDGTYKGRNVDISTFVWWLSYKKVRNGPAFVIKGDVTVIR</sequence>
<dbReference type="InterPro" id="IPR026341">
    <property type="entry name" value="T9SS_type_B"/>
</dbReference>
<dbReference type="STRING" id="536979.SAMN04488055_1488"/>
<dbReference type="InterPro" id="IPR013783">
    <property type="entry name" value="Ig-like_fold"/>
</dbReference>
<accession>A0A1N6ECQ1</accession>
<dbReference type="PANTHER" id="PTHR46343">
    <property type="entry name" value="HYR DOMAIN-CONTAINING PROTEIN"/>
    <property type="match status" value="1"/>
</dbReference>
<feature type="non-terminal residue" evidence="2">
    <location>
        <position position="1"/>
    </location>
</feature>
<feature type="domain" description="HYR-like" evidence="1">
    <location>
        <begin position="1947"/>
        <end position="2014"/>
    </location>
</feature>
<dbReference type="InterPro" id="IPR057078">
    <property type="entry name" value="HYR-4C"/>
</dbReference>
<dbReference type="InterPro" id="IPR043555">
    <property type="entry name" value="SRPX-like"/>
</dbReference>
<evidence type="ECO:0000313" key="3">
    <source>
        <dbReference type="Proteomes" id="UP000185003"/>
    </source>
</evidence>
<dbReference type="NCBIfam" id="TIGR04131">
    <property type="entry name" value="Bac_Flav_CTERM"/>
    <property type="match status" value="1"/>
</dbReference>
<dbReference type="OrthoDB" id="599464at2"/>
<dbReference type="SMART" id="SM00710">
    <property type="entry name" value="PbH1"/>
    <property type="match status" value="23"/>
</dbReference>
<dbReference type="EMBL" id="FSRA01000001">
    <property type="protein sequence ID" value="SIN80800.1"/>
    <property type="molecule type" value="Genomic_DNA"/>
</dbReference>
<feature type="domain" description="HYR-like" evidence="1">
    <location>
        <begin position="2105"/>
        <end position="2172"/>
    </location>
</feature>
<dbReference type="Pfam" id="PF13585">
    <property type="entry name" value="CHU_C"/>
    <property type="match status" value="1"/>
</dbReference>
<dbReference type="PANTHER" id="PTHR46343:SF2">
    <property type="entry name" value="SUSHI_VON WILLEBRAND FACTOR TYPE A_EGF_PENTRAXIN DOMAIN-CONTAINING 1"/>
    <property type="match status" value="1"/>
</dbReference>
<dbReference type="Proteomes" id="UP000185003">
    <property type="component" value="Unassembled WGS sequence"/>
</dbReference>
<name>A0A1N6ECQ1_9BACT</name>
<feature type="domain" description="HYR-like" evidence="1">
    <location>
        <begin position="2263"/>
        <end position="2331"/>
    </location>
</feature>
<evidence type="ECO:0000259" key="1">
    <source>
        <dbReference type="Pfam" id="PF23237"/>
    </source>
</evidence>
<dbReference type="InterPro" id="IPR006626">
    <property type="entry name" value="PbH1"/>
</dbReference>
<reference evidence="3" key="1">
    <citation type="submission" date="2016-11" db="EMBL/GenBank/DDBJ databases">
        <authorList>
            <person name="Varghese N."/>
            <person name="Submissions S."/>
        </authorList>
    </citation>
    <scope>NUCLEOTIDE SEQUENCE [LARGE SCALE GENOMIC DNA]</scope>
    <source>
        <strain evidence="3">DSM 24787</strain>
    </source>
</reference>
<organism evidence="2 3">
    <name type="scientific">Chitinophaga niabensis</name>
    <dbReference type="NCBI Taxonomy" id="536979"/>
    <lineage>
        <taxon>Bacteria</taxon>
        <taxon>Pseudomonadati</taxon>
        <taxon>Bacteroidota</taxon>
        <taxon>Chitinophagia</taxon>
        <taxon>Chitinophagales</taxon>
        <taxon>Chitinophagaceae</taxon>
        <taxon>Chitinophaga</taxon>
    </lineage>
</organism>
<evidence type="ECO:0000313" key="2">
    <source>
        <dbReference type="EMBL" id="SIN80800.1"/>
    </source>
</evidence>
<gene>
    <name evidence="2" type="ORF">SAMN04488055_1488</name>
</gene>
<dbReference type="Pfam" id="PF23237">
    <property type="entry name" value="HYR_4C"/>
    <property type="match status" value="3"/>
</dbReference>
<keyword evidence="3" id="KW-1185">Reference proteome</keyword>